<dbReference type="InterPro" id="IPR012902">
    <property type="entry name" value="N_methyl_site"/>
</dbReference>
<name>A0ABR9H6A8_9BACT</name>
<evidence type="ECO:0000313" key="1">
    <source>
        <dbReference type="EMBL" id="MBE1426215.1"/>
    </source>
</evidence>
<dbReference type="Gene3D" id="3.30.700.10">
    <property type="entry name" value="Glycoprotein, Type 4 Pilin"/>
    <property type="match status" value="1"/>
</dbReference>
<sequence length="321" mass="34948">MSRSPQPHYFRQRGFTLMELLVVLVILGFVIAMVAPRLAGIGSEALATVTRTNMAALIGLVTADLQKNGKYPTGMINIVSVDKNTGAYHKPMVSDQDPETGYEVLGHRMDQRHRLHIHHLSEAEALELRGRGVLHVYNYNSPYDRDVATRSPNMQPVAANVAVLMTGGGDNATGSITADLTEQDRDHPETLFRMVFGLGSETSLIKNGQVHGAPTCPESGQDPINYEWKWYSLLLPRLKATAQRLRLDNPLGTSSNGTITAYAAEGVLPGAALTTAARRTLDAYEAQHPAFFAILDSEGLIHPSVDMTGWGIDFNADGDIN</sequence>
<dbReference type="RefSeq" id="WP_192624246.1">
    <property type="nucleotide sequence ID" value="NZ_JADBGG010000023.1"/>
</dbReference>
<dbReference type="InterPro" id="IPR045584">
    <property type="entry name" value="Pilin-like"/>
</dbReference>
<protein>
    <submittedName>
        <fullName evidence="1">Prepilin-type N-terminal cleavage/methylation domain-containing protein</fullName>
    </submittedName>
</protein>
<accession>A0ABR9H6A8</accession>
<dbReference type="EMBL" id="JADBGG010000023">
    <property type="protein sequence ID" value="MBE1426215.1"/>
    <property type="molecule type" value="Genomic_DNA"/>
</dbReference>
<dbReference type="SUPFAM" id="SSF54523">
    <property type="entry name" value="Pili subunits"/>
    <property type="match status" value="1"/>
</dbReference>
<dbReference type="Pfam" id="PF07963">
    <property type="entry name" value="N_methyl"/>
    <property type="match status" value="1"/>
</dbReference>
<organism evidence="1 2">
    <name type="scientific">Desulfomicrobium macestii</name>
    <dbReference type="NCBI Taxonomy" id="90731"/>
    <lineage>
        <taxon>Bacteria</taxon>
        <taxon>Pseudomonadati</taxon>
        <taxon>Thermodesulfobacteriota</taxon>
        <taxon>Desulfovibrionia</taxon>
        <taxon>Desulfovibrionales</taxon>
        <taxon>Desulfomicrobiaceae</taxon>
        <taxon>Desulfomicrobium</taxon>
    </lineage>
</organism>
<reference evidence="1 2" key="1">
    <citation type="submission" date="2020-10" db="EMBL/GenBank/DDBJ databases">
        <title>Genomic Encyclopedia of Type Strains, Phase IV (KMG-IV): sequencing the most valuable type-strain genomes for metagenomic binning, comparative biology and taxonomic classification.</title>
        <authorList>
            <person name="Goeker M."/>
        </authorList>
    </citation>
    <scope>NUCLEOTIDE SEQUENCE [LARGE SCALE GENOMIC DNA]</scope>
    <source>
        <strain evidence="1 2">DSM 4194</strain>
    </source>
</reference>
<proteinExistence type="predicted"/>
<dbReference type="Proteomes" id="UP000639010">
    <property type="component" value="Unassembled WGS sequence"/>
</dbReference>
<gene>
    <name evidence="1" type="ORF">H4684_002879</name>
</gene>
<dbReference type="NCBIfam" id="TIGR02532">
    <property type="entry name" value="IV_pilin_GFxxxE"/>
    <property type="match status" value="1"/>
</dbReference>
<evidence type="ECO:0000313" key="2">
    <source>
        <dbReference type="Proteomes" id="UP000639010"/>
    </source>
</evidence>
<keyword evidence="2" id="KW-1185">Reference proteome</keyword>
<comment type="caution">
    <text evidence="1">The sequence shown here is derived from an EMBL/GenBank/DDBJ whole genome shotgun (WGS) entry which is preliminary data.</text>
</comment>